<dbReference type="PATRIC" id="fig|68892.8.peg.448"/>
<protein>
    <submittedName>
        <fullName evidence="1">Uncharacterized protein</fullName>
    </submittedName>
</protein>
<dbReference type="Proteomes" id="UP000072578">
    <property type="component" value="Unassembled WGS sequence"/>
</dbReference>
<organism evidence="1 2">
    <name type="scientific">Streptococcus infantis</name>
    <dbReference type="NCBI Taxonomy" id="68892"/>
    <lineage>
        <taxon>Bacteria</taxon>
        <taxon>Bacillati</taxon>
        <taxon>Bacillota</taxon>
        <taxon>Bacilli</taxon>
        <taxon>Lactobacillales</taxon>
        <taxon>Streptococcaceae</taxon>
        <taxon>Streptococcus</taxon>
    </lineage>
</organism>
<dbReference type="RefSeq" id="WP_061862916.1">
    <property type="nucleotide sequence ID" value="NZ_KQ970818.1"/>
</dbReference>
<evidence type="ECO:0000313" key="2">
    <source>
        <dbReference type="Proteomes" id="UP000072578"/>
    </source>
</evidence>
<comment type="caution">
    <text evidence="1">The sequence shown here is derived from an EMBL/GenBank/DDBJ whole genome shotgun (WGS) entry which is preliminary data.</text>
</comment>
<reference evidence="1 2" key="1">
    <citation type="submission" date="2016-01" db="EMBL/GenBank/DDBJ databases">
        <title>Highly variable Streptococcus oralis are common among viridans streptococci isolated from primates.</title>
        <authorList>
            <person name="Denapaite D."/>
            <person name="Rieger M."/>
            <person name="Koendgen S."/>
            <person name="Brueckner R."/>
            <person name="Ochigava I."/>
            <person name="Kappeler P."/>
            <person name="Maetz-Rensing K."/>
            <person name="Leendertz F."/>
            <person name="Hakenbeck R."/>
        </authorList>
    </citation>
    <scope>NUCLEOTIDE SEQUENCE [LARGE SCALE GENOMIC DNA]</scope>
    <source>
        <strain evidence="1 2">DD18</strain>
    </source>
</reference>
<gene>
    <name evidence="1" type="ORF">SINDD18_00399</name>
</gene>
<dbReference type="AlphaFoldDB" id="A0A139RIF6"/>
<name>A0A139RIF6_9STRE</name>
<dbReference type="EMBL" id="LQZF01000047">
    <property type="protein sequence ID" value="KXU14543.1"/>
    <property type="molecule type" value="Genomic_DNA"/>
</dbReference>
<evidence type="ECO:0000313" key="1">
    <source>
        <dbReference type="EMBL" id="KXU14543.1"/>
    </source>
</evidence>
<accession>A0A139RIF6</accession>
<proteinExistence type="predicted"/>
<sequence length="106" mass="12279">MKDLFKHIQQKFQSFLNGREEPDHSKADSLTSAIKEALLKKTAVHIIFSDTSFTGDIIKYDTDRQQIIVKNFAKNVTRIIRIPDIRKVSFVPSTVQTAQKNRFKKE</sequence>